<dbReference type="Gene3D" id="3.30.565.10">
    <property type="entry name" value="Histidine kinase-like ATPase, C-terminal domain"/>
    <property type="match status" value="1"/>
</dbReference>
<dbReference type="EMBL" id="MLJW01000032">
    <property type="protein sequence ID" value="OIR08298.1"/>
    <property type="molecule type" value="Genomic_DNA"/>
</dbReference>
<evidence type="ECO:0000256" key="1">
    <source>
        <dbReference type="ARBA" id="ARBA00000085"/>
    </source>
</evidence>
<dbReference type="GO" id="GO:0005524">
    <property type="term" value="F:ATP binding"/>
    <property type="evidence" value="ECO:0007669"/>
    <property type="project" value="UniProtKB-KW"/>
</dbReference>
<feature type="transmembrane region" description="Helical" evidence="8">
    <location>
        <begin position="12"/>
        <end position="33"/>
    </location>
</feature>
<keyword evidence="8" id="KW-1133">Transmembrane helix</keyword>
<evidence type="ECO:0000256" key="5">
    <source>
        <dbReference type="ARBA" id="ARBA00022741"/>
    </source>
</evidence>
<dbReference type="GO" id="GO:0000155">
    <property type="term" value="F:phosphorelay sensor kinase activity"/>
    <property type="evidence" value="ECO:0007669"/>
    <property type="project" value="InterPro"/>
</dbReference>
<dbReference type="InterPro" id="IPR036890">
    <property type="entry name" value="HATPase_C_sf"/>
</dbReference>
<comment type="caution">
    <text evidence="10">The sequence shown here is derived from an EMBL/GenBank/DDBJ whole genome shotgun (WGS) entry which is preliminary data.</text>
</comment>
<keyword evidence="10" id="KW-0378">Hydrolase</keyword>
<dbReference type="PANTHER" id="PTHR24421:SF10">
    <property type="entry name" value="NITRATE_NITRITE SENSOR PROTEIN NARQ"/>
    <property type="match status" value="1"/>
</dbReference>
<organism evidence="10">
    <name type="scientific">mine drainage metagenome</name>
    <dbReference type="NCBI Taxonomy" id="410659"/>
    <lineage>
        <taxon>unclassified sequences</taxon>
        <taxon>metagenomes</taxon>
        <taxon>ecological metagenomes</taxon>
    </lineage>
</organism>
<dbReference type="GO" id="GO:0046983">
    <property type="term" value="F:protein dimerization activity"/>
    <property type="evidence" value="ECO:0007669"/>
    <property type="project" value="InterPro"/>
</dbReference>
<evidence type="ECO:0000256" key="2">
    <source>
        <dbReference type="ARBA" id="ARBA00012438"/>
    </source>
</evidence>
<proteinExistence type="predicted"/>
<accession>A0A1J5SIP2</accession>
<dbReference type="GO" id="GO:0016020">
    <property type="term" value="C:membrane"/>
    <property type="evidence" value="ECO:0007669"/>
    <property type="project" value="InterPro"/>
</dbReference>
<keyword evidence="6 10" id="KW-0418">Kinase</keyword>
<dbReference type="GO" id="GO:0016787">
    <property type="term" value="F:hydrolase activity"/>
    <property type="evidence" value="ECO:0007669"/>
    <property type="project" value="UniProtKB-KW"/>
</dbReference>
<dbReference type="Pfam" id="PF02518">
    <property type="entry name" value="HATPase_c"/>
    <property type="match status" value="1"/>
</dbReference>
<keyword evidence="3" id="KW-0597">Phosphoprotein</keyword>
<gene>
    <name evidence="10" type="primary">degS_8</name>
    <name evidence="10" type="ORF">GALL_94660</name>
</gene>
<keyword evidence="5" id="KW-0547">Nucleotide-binding</keyword>
<name>A0A1J5SIP2_9ZZZZ</name>
<reference evidence="10" key="1">
    <citation type="submission" date="2016-10" db="EMBL/GenBank/DDBJ databases">
        <title>Sequence of Gallionella enrichment culture.</title>
        <authorList>
            <person name="Poehlein A."/>
            <person name="Muehling M."/>
            <person name="Daniel R."/>
        </authorList>
    </citation>
    <scope>NUCLEOTIDE SEQUENCE</scope>
</reference>
<dbReference type="PANTHER" id="PTHR24421">
    <property type="entry name" value="NITRATE/NITRITE SENSOR PROTEIN NARX-RELATED"/>
    <property type="match status" value="1"/>
</dbReference>
<keyword evidence="8" id="KW-0472">Membrane</keyword>
<dbReference type="CDD" id="cd16917">
    <property type="entry name" value="HATPase_UhpB-NarQ-NarX-like"/>
    <property type="match status" value="1"/>
</dbReference>
<evidence type="ECO:0000256" key="8">
    <source>
        <dbReference type="SAM" id="Phobius"/>
    </source>
</evidence>
<evidence type="ECO:0000256" key="3">
    <source>
        <dbReference type="ARBA" id="ARBA00022553"/>
    </source>
</evidence>
<dbReference type="InterPro" id="IPR050482">
    <property type="entry name" value="Sensor_HK_TwoCompSys"/>
</dbReference>
<dbReference type="InterPro" id="IPR011712">
    <property type="entry name" value="Sig_transdc_His_kin_sub3_dim/P"/>
</dbReference>
<dbReference type="Pfam" id="PF07730">
    <property type="entry name" value="HisKA_3"/>
    <property type="match status" value="1"/>
</dbReference>
<keyword evidence="8" id="KW-0812">Transmembrane</keyword>
<keyword evidence="7" id="KW-0067">ATP-binding</keyword>
<evidence type="ECO:0000256" key="4">
    <source>
        <dbReference type="ARBA" id="ARBA00022679"/>
    </source>
</evidence>
<evidence type="ECO:0000256" key="7">
    <source>
        <dbReference type="ARBA" id="ARBA00022840"/>
    </source>
</evidence>
<comment type="catalytic activity">
    <reaction evidence="1">
        <text>ATP + protein L-histidine = ADP + protein N-phospho-L-histidine.</text>
        <dbReference type="EC" id="2.7.13.3"/>
    </reaction>
</comment>
<dbReference type="InterPro" id="IPR005467">
    <property type="entry name" value="His_kinase_dom"/>
</dbReference>
<dbReference type="SMART" id="SM00387">
    <property type="entry name" value="HATPase_c"/>
    <property type="match status" value="1"/>
</dbReference>
<sequence length="276" mass="31282">MQNQNSEILTVLIIGAFIAVLLVLFIVAMVFLYQSRQQRYEKEMVKLKEEFDQELLRSQLEIQEKTLKTISQELHDNVGQMLSVVKLTMASAGIKKEDPAYQTIFESREILNKAILDLGNLTKSLHTDRITQIGLDQAIEFEINTIRRTGLMPIEFTHTKNDSIKTLDPQKSIFLFRMFQEILNNTLKHSKATLVNVSINYTKDNIFILKIADNGVGFDVEEKKDRPSASGGVGLKSMINRAKLINAKFIINSKIGTGTSITITLPLQEEPIPKEE</sequence>
<keyword evidence="4 10" id="KW-0808">Transferase</keyword>
<evidence type="ECO:0000313" key="10">
    <source>
        <dbReference type="EMBL" id="OIR08298.1"/>
    </source>
</evidence>
<dbReference type="AlphaFoldDB" id="A0A1J5SIP2"/>
<dbReference type="EC" id="2.7.13.3" evidence="2"/>
<evidence type="ECO:0000256" key="6">
    <source>
        <dbReference type="ARBA" id="ARBA00022777"/>
    </source>
</evidence>
<dbReference type="Gene3D" id="1.20.5.1930">
    <property type="match status" value="1"/>
</dbReference>
<feature type="domain" description="Histidine kinase" evidence="9">
    <location>
        <begin position="69"/>
        <end position="269"/>
    </location>
</feature>
<evidence type="ECO:0000259" key="9">
    <source>
        <dbReference type="PROSITE" id="PS50109"/>
    </source>
</evidence>
<dbReference type="InterPro" id="IPR003594">
    <property type="entry name" value="HATPase_dom"/>
</dbReference>
<protein>
    <recommendedName>
        <fullName evidence="2">histidine kinase</fullName>
        <ecNumber evidence="2">2.7.13.3</ecNumber>
    </recommendedName>
</protein>
<dbReference type="SUPFAM" id="SSF55874">
    <property type="entry name" value="ATPase domain of HSP90 chaperone/DNA topoisomerase II/histidine kinase"/>
    <property type="match status" value="1"/>
</dbReference>
<dbReference type="PROSITE" id="PS50109">
    <property type="entry name" value="HIS_KIN"/>
    <property type="match status" value="1"/>
</dbReference>